<protein>
    <recommendedName>
        <fullName evidence="2">Reverse transcriptase domain-containing protein</fullName>
    </recommendedName>
</protein>
<organism evidence="3 4">
    <name type="scientific">Novosphingobium pokkalii</name>
    <dbReference type="NCBI Taxonomy" id="1770194"/>
    <lineage>
        <taxon>Bacteria</taxon>
        <taxon>Pseudomonadati</taxon>
        <taxon>Pseudomonadota</taxon>
        <taxon>Alphaproteobacteria</taxon>
        <taxon>Sphingomonadales</taxon>
        <taxon>Sphingomonadaceae</taxon>
        <taxon>Novosphingobium</taxon>
    </lineage>
</organism>
<feature type="domain" description="Reverse transcriptase" evidence="2">
    <location>
        <begin position="74"/>
        <end position="355"/>
    </location>
</feature>
<dbReference type="Proteomes" id="UP001595683">
    <property type="component" value="Unassembled WGS sequence"/>
</dbReference>
<feature type="coiled-coil region" evidence="1">
    <location>
        <begin position="17"/>
        <end position="44"/>
    </location>
</feature>
<sequence length="379" mass="43563">MAIATYRRYRRRLLATIARHAAMADRSEIAAAQLEREKERYLLSHAVQAAIFYDIWRDRFGLEEAQQRLAQAERMPRWPHRYQMFDPQTVTFFNKPRTTEGFRKICQFTMVEAMWHEMARDLIVAQHQPRPHIGDWKGRGRDRQIDGINAMLASSRQAVVSADVVSAFASVNIDAVYDLQHLLPEQLIRRAIDYRTHRFMRRERSEYAHDIHRATCNGHHDDLERSPSGLMEGSPVSNAIFSVLMDDLADHVGEGIQTFVYCDNIVLIAPSMSLALRAQEALARYLSGHRAGPFEMRSCVTSVIDGFEHVGYQLRKRPRARTIVGPSLVGWKRLVDRIFEGRGATETAQWMSASYSRTTPQAWAEFMDMARHASTRTTA</sequence>
<dbReference type="RefSeq" id="WP_191325910.1">
    <property type="nucleotide sequence ID" value="NZ_BMZP01000024.1"/>
</dbReference>
<reference evidence="4" key="1">
    <citation type="journal article" date="2019" name="Int. J. Syst. Evol. Microbiol.">
        <title>The Global Catalogue of Microorganisms (GCM) 10K type strain sequencing project: providing services to taxonomists for standard genome sequencing and annotation.</title>
        <authorList>
            <consortium name="The Broad Institute Genomics Platform"/>
            <consortium name="The Broad Institute Genome Sequencing Center for Infectious Disease"/>
            <person name="Wu L."/>
            <person name="Ma J."/>
        </authorList>
    </citation>
    <scope>NUCLEOTIDE SEQUENCE [LARGE SCALE GENOMIC DNA]</scope>
    <source>
        <strain evidence="4">KCTC 42224</strain>
    </source>
</reference>
<comment type="caution">
    <text evidence="3">The sequence shown here is derived from an EMBL/GenBank/DDBJ whole genome shotgun (WGS) entry which is preliminary data.</text>
</comment>
<evidence type="ECO:0000313" key="3">
    <source>
        <dbReference type="EMBL" id="MFC3673539.1"/>
    </source>
</evidence>
<proteinExistence type="predicted"/>
<dbReference type="EMBL" id="JBHRYE010000048">
    <property type="protein sequence ID" value="MFC3673539.1"/>
    <property type="molecule type" value="Genomic_DNA"/>
</dbReference>
<gene>
    <name evidence="3" type="ORF">ACFOOT_19125</name>
</gene>
<accession>A0ABV7V7W9</accession>
<keyword evidence="4" id="KW-1185">Reference proteome</keyword>
<name>A0ABV7V7W9_9SPHN</name>
<evidence type="ECO:0000259" key="2">
    <source>
        <dbReference type="PROSITE" id="PS50878"/>
    </source>
</evidence>
<evidence type="ECO:0000256" key="1">
    <source>
        <dbReference type="SAM" id="Coils"/>
    </source>
</evidence>
<evidence type="ECO:0000313" key="4">
    <source>
        <dbReference type="Proteomes" id="UP001595683"/>
    </source>
</evidence>
<dbReference type="InterPro" id="IPR000477">
    <property type="entry name" value="RT_dom"/>
</dbReference>
<dbReference type="PROSITE" id="PS50878">
    <property type="entry name" value="RT_POL"/>
    <property type="match status" value="1"/>
</dbReference>
<keyword evidence="1" id="KW-0175">Coiled coil</keyword>